<feature type="region of interest" description="Disordered" evidence="1">
    <location>
        <begin position="1"/>
        <end position="61"/>
    </location>
</feature>
<gene>
    <name evidence="2" type="ORF">FOC84_22435</name>
</gene>
<dbReference type="KEGG" id="apes:FOC84_22435"/>
<dbReference type="AlphaFoldDB" id="A0A7D4E2C7"/>
<dbReference type="Proteomes" id="UP000500970">
    <property type="component" value="Chromosome"/>
</dbReference>
<proteinExistence type="predicted"/>
<evidence type="ECO:0000256" key="1">
    <source>
        <dbReference type="SAM" id="MobiDB-lite"/>
    </source>
</evidence>
<sequence>MCAVQRATSKPNPASDGSAREAQASHRDSQNRTKKDGHVSQIGSGQEQSQRSRGAGARSKG</sequence>
<name>A0A7D4E2C7_9BURK</name>
<reference evidence="2 3" key="1">
    <citation type="submission" date="2020-05" db="EMBL/GenBank/DDBJ databases">
        <title>FDA dAtabase for Regulatory Grade micrObial Sequences (FDA-ARGOS): Supporting development and validation of Infectious Disease Dx tests.</title>
        <authorList>
            <person name="Sproer C."/>
            <person name="Gronow S."/>
            <person name="Severitt S."/>
            <person name="Schroder I."/>
            <person name="Tallon L."/>
            <person name="Sadzewicz L."/>
            <person name="Zhao X."/>
            <person name="Vavikolanu K."/>
            <person name="Mehta A."/>
            <person name="Aluvathingal J."/>
            <person name="Nadendla S."/>
            <person name="Myers T."/>
            <person name="Yan Y."/>
            <person name="Sichtig H."/>
        </authorList>
    </citation>
    <scope>NUCLEOTIDE SEQUENCE [LARGE SCALE GENOMIC DNA]</scope>
    <source>
        <strain evidence="2 3">FDAARGOS_790</strain>
    </source>
</reference>
<feature type="compositionally biased region" description="Polar residues" evidence="1">
    <location>
        <begin position="41"/>
        <end position="52"/>
    </location>
</feature>
<protein>
    <submittedName>
        <fullName evidence="2">Uncharacterized protein</fullName>
    </submittedName>
</protein>
<evidence type="ECO:0000313" key="2">
    <source>
        <dbReference type="EMBL" id="QKH39788.1"/>
    </source>
</evidence>
<evidence type="ECO:0000313" key="3">
    <source>
        <dbReference type="Proteomes" id="UP000500970"/>
    </source>
</evidence>
<dbReference type="EMBL" id="CP053985">
    <property type="protein sequence ID" value="QKH39788.1"/>
    <property type="molecule type" value="Genomic_DNA"/>
</dbReference>
<feature type="compositionally biased region" description="Polar residues" evidence="1">
    <location>
        <begin position="1"/>
        <end position="12"/>
    </location>
</feature>
<feature type="compositionally biased region" description="Basic and acidic residues" evidence="1">
    <location>
        <begin position="23"/>
        <end position="38"/>
    </location>
</feature>
<accession>A0A7D4E2C7</accession>
<keyword evidence="3" id="KW-1185">Reference proteome</keyword>
<organism evidence="2 3">
    <name type="scientific">Achromobacter pestifer</name>
    <dbReference type="NCBI Taxonomy" id="1353889"/>
    <lineage>
        <taxon>Bacteria</taxon>
        <taxon>Pseudomonadati</taxon>
        <taxon>Pseudomonadota</taxon>
        <taxon>Betaproteobacteria</taxon>
        <taxon>Burkholderiales</taxon>
        <taxon>Alcaligenaceae</taxon>
        <taxon>Achromobacter</taxon>
    </lineage>
</organism>